<dbReference type="Gene3D" id="1.20.144.10">
    <property type="entry name" value="Phosphatidic acid phosphatase type 2/haloperoxidase"/>
    <property type="match status" value="1"/>
</dbReference>
<evidence type="ECO:0000313" key="10">
    <source>
        <dbReference type="Proteomes" id="UP001595539"/>
    </source>
</evidence>
<evidence type="ECO:0000256" key="4">
    <source>
        <dbReference type="ARBA" id="ARBA00022801"/>
    </source>
</evidence>
<evidence type="ECO:0000256" key="6">
    <source>
        <dbReference type="ARBA" id="ARBA00023136"/>
    </source>
</evidence>
<keyword evidence="6" id="KW-0472">Membrane</keyword>
<gene>
    <name evidence="9" type="ORF">ACFOM8_12805</name>
</gene>
<comment type="caution">
    <text evidence="9">The sequence shown here is derived from an EMBL/GenBank/DDBJ whole genome shotgun (WGS) entry which is preliminary data.</text>
</comment>
<feature type="region of interest" description="Disordered" evidence="7">
    <location>
        <begin position="1"/>
        <end position="29"/>
    </location>
</feature>
<dbReference type="EMBL" id="JBHRXY010000009">
    <property type="protein sequence ID" value="MFC3630324.1"/>
    <property type="molecule type" value="Genomic_DNA"/>
</dbReference>
<dbReference type="SUPFAM" id="SSF48317">
    <property type="entry name" value="Acid phosphatase/Vanadium-dependent haloperoxidase"/>
    <property type="match status" value="1"/>
</dbReference>
<keyword evidence="2" id="KW-1003">Cell membrane</keyword>
<reference evidence="10" key="1">
    <citation type="journal article" date="2019" name="Int. J. Syst. Evol. Microbiol.">
        <title>The Global Catalogue of Microorganisms (GCM) 10K type strain sequencing project: providing services to taxonomists for standard genome sequencing and annotation.</title>
        <authorList>
            <consortium name="The Broad Institute Genomics Platform"/>
            <consortium name="The Broad Institute Genome Sequencing Center for Infectious Disease"/>
            <person name="Wu L."/>
            <person name="Ma J."/>
        </authorList>
    </citation>
    <scope>NUCLEOTIDE SEQUENCE [LARGE SCALE GENOMIC DNA]</scope>
    <source>
        <strain evidence="10">KCTC 42473</strain>
    </source>
</reference>
<sequence length="320" mass="33751">MSHLPDQTAPGQTGLDQTGPDQTGTNDPAARAEGLERVDIEAAKAAARHRHHPMVKTLGTFSELADQVQLTTLCGAVIAGGLLGGRGDIARTGVRMMAAHVLANVLKRRIKNRLRRTRPEKMVQERDYQFEAGEAEGGHETSFPSGHTTGAVAVARVVARDRPALAGLAWGLAALIAAVQIPRAKHYPADVAAGAALGLAAAWAVDRLLPPIPNHKEDSMSDNATTSVSALFETREAADYAIEHLVQQHGLNRADIFAEPAGGSNTAGNRISGGDRNKDGAQEDAALRGAIRLSVDVASDRAGTVEDTLREMGGQDIARR</sequence>
<dbReference type="PANTHER" id="PTHR14969">
    <property type="entry name" value="SPHINGOSINE-1-PHOSPHATE PHOSPHOHYDROLASE"/>
    <property type="match status" value="1"/>
</dbReference>
<name>A0ABV7U5H3_9RHOB</name>
<keyword evidence="10" id="KW-1185">Reference proteome</keyword>
<proteinExistence type="predicted"/>
<organism evidence="9 10">
    <name type="scientific">Paracoccus angustae</name>
    <dbReference type="NCBI Taxonomy" id="1671480"/>
    <lineage>
        <taxon>Bacteria</taxon>
        <taxon>Pseudomonadati</taxon>
        <taxon>Pseudomonadota</taxon>
        <taxon>Alphaproteobacteria</taxon>
        <taxon>Rhodobacterales</taxon>
        <taxon>Paracoccaceae</taxon>
        <taxon>Paracoccus</taxon>
    </lineage>
</organism>
<evidence type="ECO:0000256" key="7">
    <source>
        <dbReference type="SAM" id="MobiDB-lite"/>
    </source>
</evidence>
<evidence type="ECO:0000256" key="1">
    <source>
        <dbReference type="ARBA" id="ARBA00004651"/>
    </source>
</evidence>
<evidence type="ECO:0000256" key="3">
    <source>
        <dbReference type="ARBA" id="ARBA00022692"/>
    </source>
</evidence>
<dbReference type="InterPro" id="IPR036938">
    <property type="entry name" value="PAP2/HPO_sf"/>
</dbReference>
<dbReference type="SMART" id="SM00014">
    <property type="entry name" value="acidPPc"/>
    <property type="match status" value="1"/>
</dbReference>
<feature type="compositionally biased region" description="Polar residues" evidence="7">
    <location>
        <begin position="9"/>
        <end position="26"/>
    </location>
</feature>
<keyword evidence="5" id="KW-1133">Transmembrane helix</keyword>
<keyword evidence="3" id="KW-0812">Transmembrane</keyword>
<protein>
    <submittedName>
        <fullName evidence="9">Phosphatase PAP2 family protein</fullName>
    </submittedName>
</protein>
<dbReference type="CDD" id="cd01610">
    <property type="entry name" value="PAP2_like"/>
    <property type="match status" value="1"/>
</dbReference>
<evidence type="ECO:0000256" key="5">
    <source>
        <dbReference type="ARBA" id="ARBA00022989"/>
    </source>
</evidence>
<dbReference type="RefSeq" id="WP_377761911.1">
    <property type="nucleotide sequence ID" value="NZ_JBHRXY010000009.1"/>
</dbReference>
<dbReference type="Pfam" id="PF01569">
    <property type="entry name" value="PAP2"/>
    <property type="match status" value="1"/>
</dbReference>
<feature type="region of interest" description="Disordered" evidence="7">
    <location>
        <begin position="262"/>
        <end position="285"/>
    </location>
</feature>
<feature type="domain" description="Phosphatidic acid phosphatase type 2/haloperoxidase" evidence="8">
    <location>
        <begin position="94"/>
        <end position="206"/>
    </location>
</feature>
<accession>A0ABV7U5H3</accession>
<evidence type="ECO:0000313" key="9">
    <source>
        <dbReference type="EMBL" id="MFC3630324.1"/>
    </source>
</evidence>
<keyword evidence="4" id="KW-0378">Hydrolase</keyword>
<dbReference type="Proteomes" id="UP001595539">
    <property type="component" value="Unassembled WGS sequence"/>
</dbReference>
<comment type="subcellular location">
    <subcellularLocation>
        <location evidence="1">Cell membrane</location>
        <topology evidence="1">Multi-pass membrane protein</topology>
    </subcellularLocation>
</comment>
<evidence type="ECO:0000259" key="8">
    <source>
        <dbReference type="SMART" id="SM00014"/>
    </source>
</evidence>
<dbReference type="InterPro" id="IPR000326">
    <property type="entry name" value="PAP2/HPO"/>
</dbReference>
<dbReference type="PANTHER" id="PTHR14969:SF62">
    <property type="entry name" value="DECAPRENYLPHOSPHORYL-5-PHOSPHORIBOSE PHOSPHATASE RV3807C-RELATED"/>
    <property type="match status" value="1"/>
</dbReference>
<evidence type="ECO:0000256" key="2">
    <source>
        <dbReference type="ARBA" id="ARBA00022475"/>
    </source>
</evidence>